<dbReference type="Pfam" id="PF13181">
    <property type="entry name" value="TPR_8"/>
    <property type="match status" value="1"/>
</dbReference>
<evidence type="ECO:0000256" key="3">
    <source>
        <dbReference type="SAM" id="Phobius"/>
    </source>
</evidence>
<dbReference type="eggNOG" id="COG0457">
    <property type="taxonomic scope" value="Bacteria"/>
</dbReference>
<accession>G8NTS7</accession>
<dbReference type="STRING" id="682795.AciX8_2071"/>
<evidence type="ECO:0000313" key="5">
    <source>
        <dbReference type="EMBL" id="AEU36401.1"/>
    </source>
</evidence>
<dbReference type="GO" id="GO:0006355">
    <property type="term" value="P:regulation of DNA-templated transcription"/>
    <property type="evidence" value="ECO:0007669"/>
    <property type="project" value="InterPro"/>
</dbReference>
<dbReference type="InterPro" id="IPR016032">
    <property type="entry name" value="Sig_transdc_resp-reg_C-effctor"/>
</dbReference>
<feature type="domain" description="OmpR/PhoB-type" evidence="4">
    <location>
        <begin position="12"/>
        <end position="112"/>
    </location>
</feature>
<dbReference type="Gene3D" id="1.25.40.10">
    <property type="entry name" value="Tetratricopeptide repeat domain"/>
    <property type="match status" value="2"/>
</dbReference>
<sequence length="784" mass="86985">MNPASTPSPRPCDGYRFGPFEVRIGAGVLFHNGMRVRLQEIPFRMLLVLLEQPGQIVTREELRNRLWDEKTFVEFDNNLRVAAAKLREALRDDAASPQFIETIARRGYRFIGEASPIFDTPALAPSEPLAPVAPSLQIVPPSQIALDGTPPRRGRRRLLLALCGAALPLATALFYIWRQRQPLIHSHDSVAIGGFLNRSGNHNYDDVLSLPFRIKMEESPYLRLVSRDSFAHLLKNADASLAEEMQACRQSNAHALLTGELTSHGQGYELQIDAWRCSNGRRLGTESVKTDSQAGILDALGQASEKMRLRLGESEESLQKFSVPLVQATTSSVAALNAFRLGEEKHATGLYTESQTFYKLAIDFDPQFALAYLQLGRSYSNAGESSLSRIYAQKAFDLRERTTDREKLYISSAYYSFYTGEVHRAIEVYQLWMSLYPRDIVPVNNLAVEYNILGQPQKAAPYARKAIELDPSILLPYSVLAEADLRSGNYTELNRLCNDPAHANDSAVAFHVACYKSAFVQNNEAVMQHQTQFVQGAAQQSAMLNEIAAVSFYRGRQAEADRGFVTARQNAIANNLPEFAAEIIVEQAGLDADAGRPAQAAQLAEEALHYAPHNIEVEAGAALALARIGQIARAEAISRKATAESPLDTQLQFVELPSVNAAIAMQHNQPDEAVKALEPARPYDQVVVMGLSPAYYRGLAYLQGRHWQQASAEFRSVLDHRAASPNSPYILLSQLELGHALQLSGNSQEATAQFQQLEEVWKNADTDFPPIKLLHLYEHLHPAR</sequence>
<feature type="DNA-binding region" description="OmpR/PhoB-type" evidence="2">
    <location>
        <begin position="12"/>
        <end position="112"/>
    </location>
</feature>
<keyword evidence="3" id="KW-1133">Transmembrane helix</keyword>
<dbReference type="AlphaFoldDB" id="G8NTS7"/>
<feature type="transmembrane region" description="Helical" evidence="3">
    <location>
        <begin position="158"/>
        <end position="177"/>
    </location>
</feature>
<evidence type="ECO:0000256" key="2">
    <source>
        <dbReference type="PROSITE-ProRule" id="PRU01091"/>
    </source>
</evidence>
<dbReference type="eggNOG" id="COG3710">
    <property type="taxonomic scope" value="Bacteria"/>
</dbReference>
<dbReference type="GO" id="GO:0003677">
    <property type="term" value="F:DNA binding"/>
    <property type="evidence" value="ECO:0007669"/>
    <property type="project" value="UniProtKB-UniRule"/>
</dbReference>
<evidence type="ECO:0000313" key="6">
    <source>
        <dbReference type="Proteomes" id="UP000007113"/>
    </source>
</evidence>
<dbReference type="InterPro" id="IPR001867">
    <property type="entry name" value="OmpR/PhoB-type_DNA-bd"/>
</dbReference>
<dbReference type="HOGENOM" id="CLU_361219_0_0_0"/>
<keyword evidence="6" id="KW-1185">Reference proteome</keyword>
<dbReference type="SMART" id="SM00028">
    <property type="entry name" value="TPR"/>
    <property type="match status" value="5"/>
</dbReference>
<dbReference type="InterPro" id="IPR052943">
    <property type="entry name" value="TMTC_O-mannosyl-trnsfr"/>
</dbReference>
<dbReference type="SMART" id="SM00862">
    <property type="entry name" value="Trans_reg_C"/>
    <property type="match status" value="1"/>
</dbReference>
<dbReference type="PROSITE" id="PS51755">
    <property type="entry name" value="OMPR_PHOB"/>
    <property type="match status" value="1"/>
</dbReference>
<protein>
    <submittedName>
        <fullName evidence="5">Transcriptional regulator, CadC</fullName>
    </submittedName>
</protein>
<keyword evidence="3" id="KW-0472">Membrane</keyword>
<evidence type="ECO:0000256" key="1">
    <source>
        <dbReference type="ARBA" id="ARBA00023125"/>
    </source>
</evidence>
<dbReference type="SUPFAM" id="SSF46894">
    <property type="entry name" value="C-terminal effector domain of the bipartite response regulators"/>
    <property type="match status" value="1"/>
</dbReference>
<dbReference type="SUPFAM" id="SSF48452">
    <property type="entry name" value="TPR-like"/>
    <property type="match status" value="2"/>
</dbReference>
<reference evidence="5 6" key="1">
    <citation type="submission" date="2011-11" db="EMBL/GenBank/DDBJ databases">
        <title>Complete sequence of Granulicella mallensis MP5ACTX8.</title>
        <authorList>
            <consortium name="US DOE Joint Genome Institute"/>
            <person name="Lucas S."/>
            <person name="Copeland A."/>
            <person name="Lapidus A."/>
            <person name="Cheng J.-F."/>
            <person name="Goodwin L."/>
            <person name="Pitluck S."/>
            <person name="Peters L."/>
            <person name="Lu M."/>
            <person name="Detter J.C."/>
            <person name="Han C."/>
            <person name="Tapia R."/>
            <person name="Land M."/>
            <person name="Hauser L."/>
            <person name="Kyrpides N."/>
            <person name="Ivanova N."/>
            <person name="Mikhailova N."/>
            <person name="Pagani I."/>
            <person name="Rawat S."/>
            <person name="Mannisto M."/>
            <person name="Haggblom M."/>
            <person name="Woyke T."/>
        </authorList>
    </citation>
    <scope>NUCLEOTIDE SEQUENCE [LARGE SCALE GENOMIC DNA]</scope>
    <source>
        <strain evidence="6">ATCC BAA-1857 / DSM 23137 / MP5ACTX8</strain>
    </source>
</reference>
<dbReference type="InterPro" id="IPR036388">
    <property type="entry name" value="WH-like_DNA-bd_sf"/>
</dbReference>
<dbReference type="Gene3D" id="1.10.10.10">
    <property type="entry name" value="Winged helix-like DNA-binding domain superfamily/Winged helix DNA-binding domain"/>
    <property type="match status" value="1"/>
</dbReference>
<dbReference type="PANTHER" id="PTHR44809:SF1">
    <property type="entry name" value="PROTEIN O-MANNOSYL-TRANSFERASE TMTC1"/>
    <property type="match status" value="1"/>
</dbReference>
<dbReference type="Proteomes" id="UP000007113">
    <property type="component" value="Chromosome"/>
</dbReference>
<dbReference type="InterPro" id="IPR011990">
    <property type="entry name" value="TPR-like_helical_dom_sf"/>
</dbReference>
<gene>
    <name evidence="5" type="ordered locus">AciX8_2071</name>
</gene>
<name>G8NTS7_GRAMM</name>
<dbReference type="OrthoDB" id="103052at2"/>
<dbReference type="Pfam" id="PF00486">
    <property type="entry name" value="Trans_reg_C"/>
    <property type="match status" value="1"/>
</dbReference>
<dbReference type="InterPro" id="IPR019734">
    <property type="entry name" value="TPR_rpt"/>
</dbReference>
<dbReference type="EMBL" id="CP003130">
    <property type="protein sequence ID" value="AEU36401.1"/>
    <property type="molecule type" value="Genomic_DNA"/>
</dbReference>
<dbReference type="GO" id="GO:0000160">
    <property type="term" value="P:phosphorelay signal transduction system"/>
    <property type="evidence" value="ECO:0007669"/>
    <property type="project" value="InterPro"/>
</dbReference>
<dbReference type="CDD" id="cd00383">
    <property type="entry name" value="trans_reg_C"/>
    <property type="match status" value="1"/>
</dbReference>
<dbReference type="KEGG" id="gma:AciX8_2071"/>
<keyword evidence="3" id="KW-0812">Transmembrane</keyword>
<proteinExistence type="predicted"/>
<organism evidence="5 6">
    <name type="scientific">Granulicella mallensis (strain ATCC BAA-1857 / DSM 23137 / MP5ACTX8)</name>
    <dbReference type="NCBI Taxonomy" id="682795"/>
    <lineage>
        <taxon>Bacteria</taxon>
        <taxon>Pseudomonadati</taxon>
        <taxon>Acidobacteriota</taxon>
        <taxon>Terriglobia</taxon>
        <taxon>Terriglobales</taxon>
        <taxon>Acidobacteriaceae</taxon>
        <taxon>Granulicella</taxon>
    </lineage>
</organism>
<keyword evidence="1 2" id="KW-0238">DNA-binding</keyword>
<dbReference type="PANTHER" id="PTHR44809">
    <property type="match status" value="1"/>
</dbReference>
<evidence type="ECO:0000259" key="4">
    <source>
        <dbReference type="PROSITE" id="PS51755"/>
    </source>
</evidence>